<dbReference type="SUPFAM" id="SSF51735">
    <property type="entry name" value="NAD(P)-binding Rossmann-fold domains"/>
    <property type="match status" value="1"/>
</dbReference>
<proteinExistence type="inferred from homology"/>
<reference evidence="3 4" key="1">
    <citation type="submission" date="2019-02" db="EMBL/GenBank/DDBJ databases">
        <title>Deep-cultivation of Planctomycetes and their phenomic and genomic characterization uncovers novel biology.</title>
        <authorList>
            <person name="Wiegand S."/>
            <person name="Jogler M."/>
            <person name="Boedeker C."/>
            <person name="Pinto D."/>
            <person name="Vollmers J."/>
            <person name="Rivas-Marin E."/>
            <person name="Kohn T."/>
            <person name="Peeters S.H."/>
            <person name="Heuer A."/>
            <person name="Rast P."/>
            <person name="Oberbeckmann S."/>
            <person name="Bunk B."/>
            <person name="Jeske O."/>
            <person name="Meyerdierks A."/>
            <person name="Storesund J.E."/>
            <person name="Kallscheuer N."/>
            <person name="Luecker S."/>
            <person name="Lage O.M."/>
            <person name="Pohl T."/>
            <person name="Merkel B.J."/>
            <person name="Hornburger P."/>
            <person name="Mueller R.-W."/>
            <person name="Bruemmer F."/>
            <person name="Labrenz M."/>
            <person name="Spormann A.M."/>
            <person name="Op den Camp H."/>
            <person name="Overmann J."/>
            <person name="Amann R."/>
            <person name="Jetten M.S.M."/>
            <person name="Mascher T."/>
            <person name="Medema M.H."/>
            <person name="Devos D.P."/>
            <person name="Kaster A.-K."/>
            <person name="Ovreas L."/>
            <person name="Rohde M."/>
            <person name="Galperin M.Y."/>
            <person name="Jogler C."/>
        </authorList>
    </citation>
    <scope>NUCLEOTIDE SEQUENCE [LARGE SCALE GENOMIC DNA]</scope>
    <source>
        <strain evidence="3 4">ETA_A8</strain>
    </source>
</reference>
<dbReference type="EC" id="1.1.1.266" evidence="3"/>
<organism evidence="3 4">
    <name type="scientific">Anatilimnocola aggregata</name>
    <dbReference type="NCBI Taxonomy" id="2528021"/>
    <lineage>
        <taxon>Bacteria</taxon>
        <taxon>Pseudomonadati</taxon>
        <taxon>Planctomycetota</taxon>
        <taxon>Planctomycetia</taxon>
        <taxon>Pirellulales</taxon>
        <taxon>Pirellulaceae</taxon>
        <taxon>Anatilimnocola</taxon>
    </lineage>
</organism>
<evidence type="ECO:0000259" key="2">
    <source>
        <dbReference type="Pfam" id="PF01370"/>
    </source>
</evidence>
<dbReference type="InterPro" id="IPR036291">
    <property type="entry name" value="NAD(P)-bd_dom_sf"/>
</dbReference>
<dbReference type="EMBL" id="CP036274">
    <property type="protein sequence ID" value="QDU24993.1"/>
    <property type="molecule type" value="Genomic_DNA"/>
</dbReference>
<sequence length="307" mass="32808">MSHSVLVTGGSGFIGTWVLRELLESGARAVALDVRPATERWNRVLGDRAKDVIFSDVSLTDRDGLAALMKQHDVSHVIHLAALLTPDCQQDPFCGCQVNVLGSTAVFDAARRVGSVQAIALASSYAVYGDGGADASQPPMFYGAFKQSVDLIAAQYWRHFGLRSLAIRPHVVYGPEREAGLTAGPSLACRAAVRGAQYEIGYSGTAGYDYVEDVARAFVRGALECPPGATIADLPSEPATTQEVVQWIERSAPESRGRITVFGPPIPSNVPSEPRDIRQVLPGWQPTRLAEGIAKTIAFYRNAGGTA</sequence>
<dbReference type="InterPro" id="IPR001509">
    <property type="entry name" value="Epimerase_deHydtase"/>
</dbReference>
<comment type="similarity">
    <text evidence="1">Belongs to the NAD(P)-dependent epimerase/dehydratase family.</text>
</comment>
<name>A0A517Y422_9BACT</name>
<protein>
    <submittedName>
        <fullName evidence="3">dTDP-4-dehydro-6-deoxyglucose reductase</fullName>
        <ecNumber evidence="3">1.1.1.266</ecNumber>
    </submittedName>
</protein>
<keyword evidence="4" id="KW-1185">Reference proteome</keyword>
<accession>A0A517Y422</accession>
<gene>
    <name evidence="3" type="primary">fcf1</name>
    <name evidence="3" type="ORF">ETAA8_00540</name>
</gene>
<dbReference type="Proteomes" id="UP000315017">
    <property type="component" value="Chromosome"/>
</dbReference>
<evidence type="ECO:0000256" key="1">
    <source>
        <dbReference type="ARBA" id="ARBA00007637"/>
    </source>
</evidence>
<evidence type="ECO:0000313" key="4">
    <source>
        <dbReference type="Proteomes" id="UP000315017"/>
    </source>
</evidence>
<keyword evidence="3" id="KW-0560">Oxidoreductase</keyword>
<evidence type="ECO:0000313" key="3">
    <source>
        <dbReference type="EMBL" id="QDU24993.1"/>
    </source>
</evidence>
<dbReference type="PANTHER" id="PTHR43000">
    <property type="entry name" value="DTDP-D-GLUCOSE 4,6-DEHYDRATASE-RELATED"/>
    <property type="match status" value="1"/>
</dbReference>
<dbReference type="Gene3D" id="3.40.50.720">
    <property type="entry name" value="NAD(P)-binding Rossmann-like Domain"/>
    <property type="match status" value="1"/>
</dbReference>
<feature type="domain" description="NAD-dependent epimerase/dehydratase" evidence="2">
    <location>
        <begin position="5"/>
        <end position="220"/>
    </location>
</feature>
<dbReference type="RefSeq" id="WP_202921461.1">
    <property type="nucleotide sequence ID" value="NZ_CP036274.1"/>
</dbReference>
<dbReference type="GO" id="GO:0050573">
    <property type="term" value="F:dTDP-4-dehydro-6-deoxyglucose reductase activity"/>
    <property type="evidence" value="ECO:0007669"/>
    <property type="project" value="UniProtKB-EC"/>
</dbReference>
<dbReference type="CDD" id="cd08946">
    <property type="entry name" value="SDR_e"/>
    <property type="match status" value="1"/>
</dbReference>
<dbReference type="Pfam" id="PF01370">
    <property type="entry name" value="Epimerase"/>
    <property type="match status" value="1"/>
</dbReference>
<dbReference type="KEGG" id="aagg:ETAA8_00540"/>
<dbReference type="AlphaFoldDB" id="A0A517Y422"/>